<dbReference type="InParanoid" id="A0A212FI12"/>
<reference evidence="2 3" key="1">
    <citation type="journal article" date="2011" name="Cell">
        <title>The monarch butterfly genome yields insights into long-distance migration.</title>
        <authorList>
            <person name="Zhan S."/>
            <person name="Merlin C."/>
            <person name="Boore J.L."/>
            <person name="Reppert S.M."/>
        </authorList>
    </citation>
    <scope>NUCLEOTIDE SEQUENCE [LARGE SCALE GENOMIC DNA]</scope>
    <source>
        <strain evidence="2">F-2</strain>
    </source>
</reference>
<protein>
    <submittedName>
        <fullName evidence="2">Uncharacterized protein</fullName>
    </submittedName>
</protein>
<comment type="caution">
    <text evidence="2">The sequence shown here is derived from an EMBL/GenBank/DDBJ whole genome shotgun (WGS) entry which is preliminary data.</text>
</comment>
<dbReference type="KEGG" id="dpl:KGM_205545"/>
<evidence type="ECO:0000313" key="2">
    <source>
        <dbReference type="EMBL" id="OWR53384.1"/>
    </source>
</evidence>
<dbReference type="AlphaFoldDB" id="A0A212FI12"/>
<sequence length="320" mass="36050">MFLMCVCCCCCLENSDLSTGDGRATKKKSSLKLLAMILLFVFSKVAIFKAVSVFLTMVLFQKMFSFGGVLLKQFMNMKVDKPAPVYGSPPTQNYDTVGYSYSPPEHETFHEGYPGRDGVVFGFLTLATCNCLETEETAVEARGKGKYALLTHLAIILAAKFGLLKIVLGIALVVLAMKAVLVMAWLLAISEHAPHLLPQHTPQTPHNIIFDIISHVHFFYVAATKLIVLKIIYGFIFYALAVKAWHFMLWFVHYIKKRKSLDHFIEFEHEPLDGHGHYGHEYGNYDHSPYGFNKPEYGEIDYSYKKKIYDADGSYSVGGL</sequence>
<organism evidence="2 3">
    <name type="scientific">Danaus plexippus plexippus</name>
    <dbReference type="NCBI Taxonomy" id="278856"/>
    <lineage>
        <taxon>Eukaryota</taxon>
        <taxon>Metazoa</taxon>
        <taxon>Ecdysozoa</taxon>
        <taxon>Arthropoda</taxon>
        <taxon>Hexapoda</taxon>
        <taxon>Insecta</taxon>
        <taxon>Pterygota</taxon>
        <taxon>Neoptera</taxon>
        <taxon>Endopterygota</taxon>
        <taxon>Lepidoptera</taxon>
        <taxon>Glossata</taxon>
        <taxon>Ditrysia</taxon>
        <taxon>Papilionoidea</taxon>
        <taxon>Nymphalidae</taxon>
        <taxon>Danainae</taxon>
        <taxon>Danaini</taxon>
        <taxon>Danaina</taxon>
        <taxon>Danaus</taxon>
        <taxon>Danaus</taxon>
    </lineage>
</organism>
<keyword evidence="3" id="KW-1185">Reference proteome</keyword>
<evidence type="ECO:0000313" key="3">
    <source>
        <dbReference type="Proteomes" id="UP000007151"/>
    </source>
</evidence>
<keyword evidence="1" id="KW-0812">Transmembrane</keyword>
<feature type="transmembrane region" description="Helical" evidence="1">
    <location>
        <begin position="235"/>
        <end position="255"/>
    </location>
</feature>
<keyword evidence="1" id="KW-0472">Membrane</keyword>
<dbReference type="eggNOG" id="ENOG502TC1M">
    <property type="taxonomic scope" value="Eukaryota"/>
</dbReference>
<dbReference type="Proteomes" id="UP000007151">
    <property type="component" value="Unassembled WGS sequence"/>
</dbReference>
<feature type="transmembrane region" description="Helical" evidence="1">
    <location>
        <begin position="36"/>
        <end position="60"/>
    </location>
</feature>
<accession>A0A212FI12</accession>
<name>A0A212FI12_DANPL</name>
<feature type="transmembrane region" description="Helical" evidence="1">
    <location>
        <begin position="166"/>
        <end position="188"/>
    </location>
</feature>
<gene>
    <name evidence="2" type="ORF">KGM_205545</name>
</gene>
<dbReference type="EMBL" id="AGBW02008445">
    <property type="protein sequence ID" value="OWR53384.1"/>
    <property type="molecule type" value="Genomic_DNA"/>
</dbReference>
<evidence type="ECO:0000256" key="1">
    <source>
        <dbReference type="SAM" id="Phobius"/>
    </source>
</evidence>
<keyword evidence="1" id="KW-1133">Transmembrane helix</keyword>
<proteinExistence type="predicted"/>